<dbReference type="GO" id="GO:0005525">
    <property type="term" value="F:GTP binding"/>
    <property type="evidence" value="ECO:0007669"/>
    <property type="project" value="UniProtKB-KW"/>
</dbReference>
<feature type="compositionally biased region" description="Polar residues" evidence="9">
    <location>
        <begin position="24"/>
        <end position="45"/>
    </location>
</feature>
<dbReference type="CDD" id="cd05390">
    <property type="entry name" value="HypB"/>
    <property type="match status" value="1"/>
</dbReference>
<sequence length="266" mass="29297">MCTTCGCGHPGQVRIGELPHTHSEQAQGQGMPNFSHSTFHFNNSGETDDTQKRLLKIEQDVLGKNNQLADQNRVFFTKQHILALNLVSSPGSGKTTLLVSTLNALRNDRTCYVIEGDQQTENDADRIRATGVPAIQVNTGKGCHLDAQMIGEAIVKLRPQSDSLMFIENVGNLVCPSEFDLGEKAKVVILSVTEGEDKPLKYPHMFAASRLMILNKIDLLPYLQFDVAQCIANAKRVNPEIQIIQLSATTGQGLDEWLAWLAQQSE</sequence>
<dbReference type="InterPro" id="IPR003495">
    <property type="entry name" value="CobW/HypB/UreG_nucleotide-bd"/>
</dbReference>
<keyword evidence="7" id="KW-0342">GTP-binding</keyword>
<evidence type="ECO:0000256" key="5">
    <source>
        <dbReference type="ARBA" id="ARBA00022801"/>
    </source>
</evidence>
<evidence type="ECO:0000313" key="14">
    <source>
        <dbReference type="Proteomes" id="UP000189161"/>
    </source>
</evidence>
<dbReference type="GO" id="GO:0008270">
    <property type="term" value="F:zinc ion binding"/>
    <property type="evidence" value="ECO:0007669"/>
    <property type="project" value="TreeGrafter"/>
</dbReference>
<accession>A0A1V3IZG4</accession>
<dbReference type="GO" id="GO:0016151">
    <property type="term" value="F:nickel cation binding"/>
    <property type="evidence" value="ECO:0007669"/>
    <property type="project" value="InterPro"/>
</dbReference>
<keyword evidence="3" id="KW-0479">Metal-binding</keyword>
<dbReference type="InterPro" id="IPR027417">
    <property type="entry name" value="P-loop_NTPase"/>
</dbReference>
<comment type="caution">
    <text evidence="11">The sequence shown here is derived from an EMBL/GenBank/DDBJ whole genome shotgun (WGS) entry which is preliminary data.</text>
</comment>
<dbReference type="OrthoDB" id="9802035at2"/>
<name>A0A1V3ISP9_9PAST</name>
<dbReference type="EMBL" id="MLHK01000034">
    <property type="protein sequence ID" value="OOF45285.1"/>
    <property type="molecule type" value="Genomic_DNA"/>
</dbReference>
<proteinExistence type="inferred from homology"/>
<reference evidence="13 14" key="1">
    <citation type="submission" date="2016-10" db="EMBL/GenBank/DDBJ databases">
        <title>Rodentibacter gen. nov. and new species.</title>
        <authorList>
            <person name="Christensen H."/>
        </authorList>
    </citation>
    <scope>NUCLEOTIDE SEQUENCE [LARGE SCALE GENOMIC DNA]</scope>
    <source>
        <strain evidence="11 13">H1983213011</strain>
        <strain evidence="12 14">H1987082031</strain>
    </source>
</reference>
<accession>A0A1V3ISP9</accession>
<dbReference type="Gene3D" id="3.40.50.300">
    <property type="entry name" value="P-loop containing nucleotide triphosphate hydrolases"/>
    <property type="match status" value="1"/>
</dbReference>
<feature type="domain" description="CobW/HypB/UreG nucleotide-binding" evidence="10">
    <location>
        <begin position="85"/>
        <end position="244"/>
    </location>
</feature>
<evidence type="ECO:0000256" key="2">
    <source>
        <dbReference type="ARBA" id="ARBA00022596"/>
    </source>
</evidence>
<comment type="similarity">
    <text evidence="1">Belongs to the SIMIBI class G3E GTPase family. HypB/HupM subfamily.</text>
</comment>
<dbReference type="SUPFAM" id="SSF52540">
    <property type="entry name" value="P-loop containing nucleoside triphosphate hydrolases"/>
    <property type="match status" value="1"/>
</dbReference>
<feature type="region of interest" description="Disordered" evidence="9">
    <location>
        <begin position="22"/>
        <end position="47"/>
    </location>
</feature>
<dbReference type="PANTHER" id="PTHR30134:SF2">
    <property type="entry name" value="HYDROGENASE MATURATION FACTOR HYPB"/>
    <property type="match status" value="1"/>
</dbReference>
<dbReference type="Proteomes" id="UP000189161">
    <property type="component" value="Unassembled WGS sequence"/>
</dbReference>
<dbReference type="Proteomes" id="UP000188728">
    <property type="component" value="Unassembled WGS sequence"/>
</dbReference>
<gene>
    <name evidence="11" type="ORF">BKK51_06955</name>
    <name evidence="12" type="ORF">BKK52_09110</name>
</gene>
<dbReference type="NCBIfam" id="TIGR00073">
    <property type="entry name" value="hypB"/>
    <property type="match status" value="1"/>
</dbReference>
<dbReference type="PIRSF" id="PIRSF005624">
    <property type="entry name" value="Ni-bind_GTPase"/>
    <property type="match status" value="1"/>
</dbReference>
<evidence type="ECO:0000313" key="11">
    <source>
        <dbReference type="EMBL" id="OOF45285.1"/>
    </source>
</evidence>
<evidence type="ECO:0000313" key="12">
    <source>
        <dbReference type="EMBL" id="OOF47473.1"/>
    </source>
</evidence>
<evidence type="ECO:0000256" key="1">
    <source>
        <dbReference type="ARBA" id="ARBA00006211"/>
    </source>
</evidence>
<evidence type="ECO:0000256" key="6">
    <source>
        <dbReference type="ARBA" id="ARBA00022833"/>
    </source>
</evidence>
<keyword evidence="4" id="KW-0547">Nucleotide-binding</keyword>
<evidence type="ECO:0000256" key="9">
    <source>
        <dbReference type="SAM" id="MobiDB-lite"/>
    </source>
</evidence>
<dbReference type="NCBIfam" id="NF007775">
    <property type="entry name" value="PRK10463.1"/>
    <property type="match status" value="1"/>
</dbReference>
<keyword evidence="14" id="KW-1185">Reference proteome</keyword>
<dbReference type="EMBL" id="MLHL01000052">
    <property type="protein sequence ID" value="OOF47473.1"/>
    <property type="molecule type" value="Genomic_DNA"/>
</dbReference>
<organism evidence="11 13">
    <name type="scientific">Rodentibacter trehalosifermentans</name>
    <dbReference type="NCBI Taxonomy" id="1908263"/>
    <lineage>
        <taxon>Bacteria</taxon>
        <taxon>Pseudomonadati</taxon>
        <taxon>Pseudomonadota</taxon>
        <taxon>Gammaproteobacteria</taxon>
        <taxon>Pasteurellales</taxon>
        <taxon>Pasteurellaceae</taxon>
        <taxon>Rodentibacter</taxon>
    </lineage>
</organism>
<dbReference type="PANTHER" id="PTHR30134">
    <property type="entry name" value="HYDROGENASE PROTEIN ASSEMBLY PROTEIN, NICKEL CHAPERONE"/>
    <property type="match status" value="1"/>
</dbReference>
<evidence type="ECO:0000259" key="10">
    <source>
        <dbReference type="Pfam" id="PF02492"/>
    </source>
</evidence>
<protein>
    <recommendedName>
        <fullName evidence="8">Hydrogenase maturation factor HypB</fullName>
    </recommendedName>
</protein>
<dbReference type="InterPro" id="IPR004392">
    <property type="entry name" value="Hyd_mat_HypB"/>
</dbReference>
<keyword evidence="2" id="KW-0533">Nickel</keyword>
<evidence type="ECO:0000313" key="13">
    <source>
        <dbReference type="Proteomes" id="UP000188728"/>
    </source>
</evidence>
<keyword evidence="5" id="KW-0378">Hydrolase</keyword>
<evidence type="ECO:0000256" key="3">
    <source>
        <dbReference type="ARBA" id="ARBA00022723"/>
    </source>
</evidence>
<dbReference type="RefSeq" id="WP_077474163.1">
    <property type="nucleotide sequence ID" value="NZ_MLHK01000034.1"/>
</dbReference>
<dbReference type="GO" id="GO:0051604">
    <property type="term" value="P:protein maturation"/>
    <property type="evidence" value="ECO:0007669"/>
    <property type="project" value="InterPro"/>
</dbReference>
<dbReference type="AlphaFoldDB" id="A0A1V3ISP9"/>
<evidence type="ECO:0000256" key="4">
    <source>
        <dbReference type="ARBA" id="ARBA00022741"/>
    </source>
</evidence>
<dbReference type="GO" id="GO:0003924">
    <property type="term" value="F:GTPase activity"/>
    <property type="evidence" value="ECO:0007669"/>
    <property type="project" value="InterPro"/>
</dbReference>
<evidence type="ECO:0000256" key="8">
    <source>
        <dbReference type="ARBA" id="ARBA00035238"/>
    </source>
</evidence>
<dbReference type="Pfam" id="PF02492">
    <property type="entry name" value="cobW"/>
    <property type="match status" value="1"/>
</dbReference>
<evidence type="ECO:0000256" key="7">
    <source>
        <dbReference type="ARBA" id="ARBA00023134"/>
    </source>
</evidence>
<keyword evidence="6" id="KW-0862">Zinc</keyword>